<evidence type="ECO:0000313" key="2">
    <source>
        <dbReference type="Proteomes" id="UP000887116"/>
    </source>
</evidence>
<name>A0A8X6HY06_TRICU</name>
<dbReference type="Proteomes" id="UP000887116">
    <property type="component" value="Unassembled WGS sequence"/>
</dbReference>
<reference evidence="1" key="1">
    <citation type="submission" date="2020-07" db="EMBL/GenBank/DDBJ databases">
        <title>Multicomponent nature underlies the extraordinary mechanical properties of spider dragline silk.</title>
        <authorList>
            <person name="Kono N."/>
            <person name="Nakamura H."/>
            <person name="Mori M."/>
            <person name="Yoshida Y."/>
            <person name="Ohtoshi R."/>
            <person name="Malay A.D."/>
            <person name="Moran D.A.P."/>
            <person name="Tomita M."/>
            <person name="Numata K."/>
            <person name="Arakawa K."/>
        </authorList>
    </citation>
    <scope>NUCLEOTIDE SEQUENCE</scope>
</reference>
<protein>
    <submittedName>
        <fullName evidence="1">Uncharacterized protein</fullName>
    </submittedName>
</protein>
<gene>
    <name evidence="1" type="ORF">TNCT_600201</name>
</gene>
<accession>A0A8X6HY06</accession>
<organism evidence="1 2">
    <name type="scientific">Trichonephila clavata</name>
    <name type="common">Joro spider</name>
    <name type="synonym">Nephila clavata</name>
    <dbReference type="NCBI Taxonomy" id="2740835"/>
    <lineage>
        <taxon>Eukaryota</taxon>
        <taxon>Metazoa</taxon>
        <taxon>Ecdysozoa</taxon>
        <taxon>Arthropoda</taxon>
        <taxon>Chelicerata</taxon>
        <taxon>Arachnida</taxon>
        <taxon>Araneae</taxon>
        <taxon>Araneomorphae</taxon>
        <taxon>Entelegynae</taxon>
        <taxon>Araneoidea</taxon>
        <taxon>Nephilidae</taxon>
        <taxon>Trichonephila</taxon>
    </lineage>
</organism>
<dbReference type="EMBL" id="BMAO01022680">
    <property type="protein sequence ID" value="GFQ83627.1"/>
    <property type="molecule type" value="Genomic_DNA"/>
</dbReference>
<comment type="caution">
    <text evidence="1">The sequence shown here is derived from an EMBL/GenBank/DDBJ whole genome shotgun (WGS) entry which is preliminary data.</text>
</comment>
<evidence type="ECO:0000313" key="1">
    <source>
        <dbReference type="EMBL" id="GFQ83627.1"/>
    </source>
</evidence>
<dbReference type="AlphaFoldDB" id="A0A8X6HY06"/>
<keyword evidence="2" id="KW-1185">Reference proteome</keyword>
<sequence>MVGKLTVQNNKCLRCLPIIIPLRSDRIGLRLAIKLLLTALQAPGFNMPLGKHLMKKPNRCGKTIGSNEVMSSRRSFHPPQGHFRKVIGDCPNTRIVSQPILLAVIGGGD</sequence>
<proteinExistence type="predicted"/>